<keyword evidence="3" id="KW-0288">FMN</keyword>
<reference evidence="6" key="2">
    <citation type="submission" date="2019-06" db="EMBL/GenBank/DDBJ databases">
        <title>Co-occurence of chitin degradation, pigmentation and bioactivity in marine Pseudoalteromonas.</title>
        <authorList>
            <person name="Sonnenschein E.C."/>
            <person name="Bech P.K."/>
        </authorList>
    </citation>
    <scope>NUCLEOTIDE SEQUENCE [LARGE SCALE GENOMIC DNA]</scope>
    <source>
        <strain evidence="6">S2897</strain>
    </source>
</reference>
<evidence type="ECO:0000313" key="5">
    <source>
        <dbReference type="EMBL" id="TMP67232.1"/>
    </source>
</evidence>
<evidence type="ECO:0000256" key="1">
    <source>
        <dbReference type="ARBA" id="ARBA00001917"/>
    </source>
</evidence>
<comment type="caution">
    <text evidence="5">The sequence shown here is derived from an EMBL/GenBank/DDBJ whole genome shotgun (WGS) entry which is preliminary data.</text>
</comment>
<dbReference type="PANTHER" id="PTHR42917:SF2">
    <property type="entry name" value="2,4-DIENOYL-COA REDUCTASE [(2E)-ENOYL-COA-PRODUCING]"/>
    <property type="match status" value="1"/>
</dbReference>
<dbReference type="PANTHER" id="PTHR42917">
    <property type="entry name" value="2,4-DIENOYL-COA REDUCTASE"/>
    <property type="match status" value="1"/>
</dbReference>
<keyword evidence="2" id="KW-0285">Flavoprotein</keyword>
<sequence length="108" mass="11727">SAGRFGSDLGKTTGWIHRQVAKHHGVEQIAGCEYVAFSNEGLLVRVNGEEQLLDVDTVIACIGQVSNDRLFDKEALPYNHHVIGGAKLASAIDAKRAIYEALQVARKI</sequence>
<proteinExistence type="predicted"/>
<dbReference type="SUPFAM" id="SSF51905">
    <property type="entry name" value="FAD/NAD(P)-binding domain"/>
    <property type="match status" value="1"/>
</dbReference>
<dbReference type="Gene3D" id="3.50.50.60">
    <property type="entry name" value="FAD/NAD(P)-binding domain"/>
    <property type="match status" value="1"/>
</dbReference>
<name>A0A5S3Y4B3_9GAMM</name>
<comment type="cofactor">
    <cofactor evidence="1">
        <name>FMN</name>
        <dbReference type="ChEBI" id="CHEBI:58210"/>
    </cofactor>
</comment>
<accession>A0A5S3Y4B3</accession>
<evidence type="ECO:0000256" key="3">
    <source>
        <dbReference type="ARBA" id="ARBA00022643"/>
    </source>
</evidence>
<reference evidence="5 6" key="1">
    <citation type="submission" date="2017-12" db="EMBL/GenBank/DDBJ databases">
        <authorList>
            <person name="Paulsen S."/>
            <person name="Gram L.K."/>
        </authorList>
    </citation>
    <scope>NUCLEOTIDE SEQUENCE [LARGE SCALE GENOMIC DNA]</scope>
    <source>
        <strain evidence="5 6">S2897</strain>
    </source>
</reference>
<organism evidence="5 6">
    <name type="scientific">Pseudoalteromonas ruthenica</name>
    <dbReference type="NCBI Taxonomy" id="151081"/>
    <lineage>
        <taxon>Bacteria</taxon>
        <taxon>Pseudomonadati</taxon>
        <taxon>Pseudomonadota</taxon>
        <taxon>Gammaproteobacteria</taxon>
        <taxon>Alteromonadales</taxon>
        <taxon>Pseudoalteromonadaceae</taxon>
        <taxon>Pseudoalteromonas</taxon>
    </lineage>
</organism>
<evidence type="ECO:0000313" key="6">
    <source>
        <dbReference type="Proteomes" id="UP000305874"/>
    </source>
</evidence>
<keyword evidence="4 5" id="KW-0560">Oxidoreductase</keyword>
<dbReference type="GO" id="GO:0008670">
    <property type="term" value="F:2,4-dienoyl-CoA reductase (NADPH) activity"/>
    <property type="evidence" value="ECO:0007669"/>
    <property type="project" value="UniProtKB-EC"/>
</dbReference>
<dbReference type="AlphaFoldDB" id="A0A5S3Y4B3"/>
<dbReference type="Proteomes" id="UP000305874">
    <property type="component" value="Unassembled WGS sequence"/>
</dbReference>
<dbReference type="InterPro" id="IPR051793">
    <property type="entry name" value="NADH:flavin_oxidoreductase"/>
</dbReference>
<gene>
    <name evidence="5" type="primary">fadH</name>
    <name evidence="5" type="ORF">CWC05_23680</name>
</gene>
<dbReference type="Gene3D" id="3.40.50.720">
    <property type="entry name" value="NAD(P)-binding Rossmann-like Domain"/>
    <property type="match status" value="1"/>
</dbReference>
<evidence type="ECO:0000256" key="4">
    <source>
        <dbReference type="ARBA" id="ARBA00023002"/>
    </source>
</evidence>
<evidence type="ECO:0000256" key="2">
    <source>
        <dbReference type="ARBA" id="ARBA00022630"/>
    </source>
</evidence>
<dbReference type="EC" id="1.3.1.34" evidence="5"/>
<protein>
    <submittedName>
        <fullName evidence="5">NADPH-dependent 2,4-dienoyl-CoA reductase</fullName>
        <ecNumber evidence="5">1.3.1.34</ecNumber>
    </submittedName>
</protein>
<feature type="non-terminal residue" evidence="5">
    <location>
        <position position="1"/>
    </location>
</feature>
<dbReference type="EMBL" id="PNCG01001037">
    <property type="protein sequence ID" value="TMP67232.1"/>
    <property type="molecule type" value="Genomic_DNA"/>
</dbReference>
<dbReference type="InterPro" id="IPR036188">
    <property type="entry name" value="FAD/NAD-bd_sf"/>
</dbReference>